<dbReference type="GO" id="GO:0003677">
    <property type="term" value="F:DNA binding"/>
    <property type="evidence" value="ECO:0007669"/>
    <property type="project" value="UniProtKB-KW"/>
</dbReference>
<dbReference type="InterPro" id="IPR036388">
    <property type="entry name" value="WH-like_DNA-bd_sf"/>
</dbReference>
<evidence type="ECO:0000256" key="2">
    <source>
        <dbReference type="ARBA" id="ARBA00023125"/>
    </source>
</evidence>
<dbReference type="Pfam" id="PF01638">
    <property type="entry name" value="HxlR"/>
    <property type="match status" value="1"/>
</dbReference>
<dbReference type="Proteomes" id="UP000824260">
    <property type="component" value="Unassembled WGS sequence"/>
</dbReference>
<name>A0A9D0ZN39_9FIRM</name>
<reference evidence="5" key="2">
    <citation type="journal article" date="2021" name="PeerJ">
        <title>Extensive microbial diversity within the chicken gut microbiome revealed by metagenomics and culture.</title>
        <authorList>
            <person name="Gilroy R."/>
            <person name="Ravi A."/>
            <person name="Getino M."/>
            <person name="Pursley I."/>
            <person name="Horton D.L."/>
            <person name="Alikhan N.F."/>
            <person name="Baker D."/>
            <person name="Gharbi K."/>
            <person name="Hall N."/>
            <person name="Watson M."/>
            <person name="Adriaenssens E.M."/>
            <person name="Foster-Nyarko E."/>
            <person name="Jarju S."/>
            <person name="Secka A."/>
            <person name="Antonio M."/>
            <person name="Oren A."/>
            <person name="Chaudhuri R.R."/>
            <person name="La Ragione R."/>
            <person name="Hildebrand F."/>
            <person name="Pallen M.J."/>
        </authorList>
    </citation>
    <scope>NUCLEOTIDE SEQUENCE</scope>
    <source>
        <strain evidence="5">ChiSjej6B24-2974</strain>
    </source>
</reference>
<dbReference type="InterPro" id="IPR002577">
    <property type="entry name" value="HTH_HxlR"/>
</dbReference>
<protein>
    <submittedName>
        <fullName evidence="5">Helix-turn-helix transcriptional regulator</fullName>
    </submittedName>
</protein>
<reference evidence="5" key="1">
    <citation type="submission" date="2020-10" db="EMBL/GenBank/DDBJ databases">
        <authorList>
            <person name="Gilroy R."/>
        </authorList>
    </citation>
    <scope>NUCLEOTIDE SEQUENCE</scope>
    <source>
        <strain evidence="5">ChiSjej6B24-2974</strain>
    </source>
</reference>
<dbReference type="InterPro" id="IPR036390">
    <property type="entry name" value="WH_DNA-bd_sf"/>
</dbReference>
<proteinExistence type="predicted"/>
<dbReference type="Gene3D" id="1.10.10.10">
    <property type="entry name" value="Winged helix-like DNA-binding domain superfamily/Winged helix DNA-binding domain"/>
    <property type="match status" value="1"/>
</dbReference>
<gene>
    <name evidence="5" type="ORF">IAA52_09220</name>
</gene>
<dbReference type="AlphaFoldDB" id="A0A9D0ZN39"/>
<dbReference type="PANTHER" id="PTHR33204">
    <property type="entry name" value="TRANSCRIPTIONAL REGULATOR, MARR FAMILY"/>
    <property type="match status" value="1"/>
</dbReference>
<keyword evidence="2" id="KW-0238">DNA-binding</keyword>
<keyword evidence="1" id="KW-0805">Transcription regulation</keyword>
<keyword evidence="3" id="KW-0804">Transcription</keyword>
<evidence type="ECO:0000259" key="4">
    <source>
        <dbReference type="PROSITE" id="PS51118"/>
    </source>
</evidence>
<evidence type="ECO:0000313" key="5">
    <source>
        <dbReference type="EMBL" id="HIQ83267.1"/>
    </source>
</evidence>
<dbReference type="PROSITE" id="PS51118">
    <property type="entry name" value="HTH_HXLR"/>
    <property type="match status" value="1"/>
</dbReference>
<dbReference type="EMBL" id="DVFZ01000092">
    <property type="protein sequence ID" value="HIQ83267.1"/>
    <property type="molecule type" value="Genomic_DNA"/>
</dbReference>
<evidence type="ECO:0000256" key="1">
    <source>
        <dbReference type="ARBA" id="ARBA00023015"/>
    </source>
</evidence>
<organism evidence="5 6">
    <name type="scientific">Candidatus Pullichristensenella stercorigallinarum</name>
    <dbReference type="NCBI Taxonomy" id="2840909"/>
    <lineage>
        <taxon>Bacteria</taxon>
        <taxon>Bacillati</taxon>
        <taxon>Bacillota</taxon>
        <taxon>Clostridia</taxon>
        <taxon>Candidatus Pullichristensenella</taxon>
    </lineage>
</organism>
<comment type="caution">
    <text evidence="5">The sequence shown here is derived from an EMBL/GenBank/DDBJ whole genome shotgun (WGS) entry which is preliminary data.</text>
</comment>
<feature type="domain" description="HTH hxlR-type" evidence="4">
    <location>
        <begin position="9"/>
        <end position="107"/>
    </location>
</feature>
<accession>A0A9D0ZN39</accession>
<evidence type="ECO:0000256" key="3">
    <source>
        <dbReference type="ARBA" id="ARBA00023163"/>
    </source>
</evidence>
<sequence length="122" mass="13488">MSNKELPVCPVETTLGLISNRWKVLILRDLFTGTKRFGELKKSLAGISHKVLTANLKDMEAAGLLTRKSYPEVPPRVEYTLTETGESLKPILGAMFDWGMDYKAKNDSPGNALVDELGKALH</sequence>
<evidence type="ECO:0000313" key="6">
    <source>
        <dbReference type="Proteomes" id="UP000824260"/>
    </source>
</evidence>
<dbReference type="SUPFAM" id="SSF46785">
    <property type="entry name" value="Winged helix' DNA-binding domain"/>
    <property type="match status" value="1"/>
</dbReference>
<dbReference type="PANTHER" id="PTHR33204:SF37">
    <property type="entry name" value="HTH-TYPE TRANSCRIPTIONAL REGULATOR YODB"/>
    <property type="match status" value="1"/>
</dbReference>